<keyword evidence="8 9" id="KW-0539">Nucleus</keyword>
<dbReference type="AlphaFoldDB" id="A0ABD2PU23"/>
<dbReference type="Gene3D" id="1.10.10.60">
    <property type="entry name" value="Homeodomain-like"/>
    <property type="match status" value="1"/>
</dbReference>
<evidence type="ECO:0000256" key="3">
    <source>
        <dbReference type="ARBA" id="ARBA00022737"/>
    </source>
</evidence>
<dbReference type="GO" id="GO:0003677">
    <property type="term" value="F:DNA binding"/>
    <property type="evidence" value="ECO:0007669"/>
    <property type="project" value="UniProtKB-UniRule"/>
</dbReference>
<dbReference type="Pfam" id="PF00412">
    <property type="entry name" value="LIM"/>
    <property type="match status" value="1"/>
</dbReference>
<evidence type="ECO:0000256" key="11">
    <source>
        <dbReference type="RuleBase" id="RU000682"/>
    </source>
</evidence>
<feature type="compositionally biased region" description="Polar residues" evidence="12">
    <location>
        <begin position="194"/>
        <end position="221"/>
    </location>
</feature>
<dbReference type="Proteomes" id="UP001626550">
    <property type="component" value="Unassembled WGS sequence"/>
</dbReference>
<evidence type="ECO:0000256" key="9">
    <source>
        <dbReference type="PROSITE-ProRule" id="PRU00108"/>
    </source>
</evidence>
<feature type="DNA-binding region" description="Homeobox" evidence="9">
    <location>
        <begin position="109"/>
        <end position="168"/>
    </location>
</feature>
<evidence type="ECO:0000256" key="2">
    <source>
        <dbReference type="ARBA" id="ARBA00022723"/>
    </source>
</evidence>
<reference evidence="15 16" key="1">
    <citation type="submission" date="2024-11" db="EMBL/GenBank/DDBJ databases">
        <title>Adaptive evolution of stress response genes in parasites aligns with host niche diversity.</title>
        <authorList>
            <person name="Hahn C."/>
            <person name="Resl P."/>
        </authorList>
    </citation>
    <scope>NUCLEOTIDE SEQUENCE [LARGE SCALE GENOMIC DNA]</scope>
    <source>
        <strain evidence="15">EGGRZ-B1_66</strain>
        <tissue evidence="15">Body</tissue>
    </source>
</reference>
<dbReference type="InterPro" id="IPR017970">
    <property type="entry name" value="Homeobox_CS"/>
</dbReference>
<dbReference type="InterPro" id="IPR001356">
    <property type="entry name" value="HD"/>
</dbReference>
<dbReference type="Pfam" id="PF00046">
    <property type="entry name" value="Homeodomain"/>
    <property type="match status" value="1"/>
</dbReference>
<feature type="region of interest" description="Disordered" evidence="12">
    <location>
        <begin position="177"/>
        <end position="233"/>
    </location>
</feature>
<gene>
    <name evidence="15" type="ORF">Ciccas_010475</name>
</gene>
<keyword evidence="3" id="KW-0677">Repeat</keyword>
<evidence type="ECO:0000313" key="16">
    <source>
        <dbReference type="Proteomes" id="UP001626550"/>
    </source>
</evidence>
<feature type="domain" description="Homeobox" evidence="14">
    <location>
        <begin position="107"/>
        <end position="167"/>
    </location>
</feature>
<dbReference type="PROSITE" id="PS50023">
    <property type="entry name" value="LIM_DOMAIN_2"/>
    <property type="match status" value="1"/>
</dbReference>
<sequence length="233" mass="26672">MDYYKQFAPLCTLCRQPLLNNESIIRAERKLFYASDPRSSQKEEIYHQSCFACFSCKASIAPGDYYSHDPSRGSLLCKKDFFKIKNTIDTSQLLNYTGQSSENDWSASDKRQRTILTNDQRIRFQKVFDTTPRPSKKVRETLAQETGLSVRVIQVWFQNQRAREKKLQSMGLVSGDLYSQQQYNPDSDGRGPSEVSNDYSQGADTGDLYQTNRSIYNTNPLSPAHNFGLNPTL</sequence>
<accession>A0ABD2PU23</accession>
<dbReference type="InterPro" id="IPR001781">
    <property type="entry name" value="Znf_LIM"/>
</dbReference>
<dbReference type="PANTHER" id="PTHR24208">
    <property type="entry name" value="LIM/HOMEOBOX PROTEIN LHX"/>
    <property type="match status" value="1"/>
</dbReference>
<keyword evidence="16" id="KW-1185">Reference proteome</keyword>
<organism evidence="15 16">
    <name type="scientific">Cichlidogyrus casuarinus</name>
    <dbReference type="NCBI Taxonomy" id="1844966"/>
    <lineage>
        <taxon>Eukaryota</taxon>
        <taxon>Metazoa</taxon>
        <taxon>Spiralia</taxon>
        <taxon>Lophotrochozoa</taxon>
        <taxon>Platyhelminthes</taxon>
        <taxon>Monogenea</taxon>
        <taxon>Monopisthocotylea</taxon>
        <taxon>Dactylogyridea</taxon>
        <taxon>Ancyrocephalidae</taxon>
        <taxon>Cichlidogyrus</taxon>
    </lineage>
</organism>
<dbReference type="InterPro" id="IPR050453">
    <property type="entry name" value="LIM_Homeobox_TF"/>
</dbReference>
<evidence type="ECO:0000256" key="1">
    <source>
        <dbReference type="ARBA" id="ARBA00004123"/>
    </source>
</evidence>
<keyword evidence="4 10" id="KW-0862">Zinc</keyword>
<dbReference type="GO" id="GO:0005634">
    <property type="term" value="C:nucleus"/>
    <property type="evidence" value="ECO:0007669"/>
    <property type="project" value="UniProtKB-SubCell"/>
</dbReference>
<dbReference type="CDD" id="cd00086">
    <property type="entry name" value="homeodomain"/>
    <property type="match status" value="1"/>
</dbReference>
<dbReference type="PANTHER" id="PTHR24208:SF166">
    <property type="entry name" value="LIM HOMEOBOX TRANSCRIPTION FACTOR 1 ALPHA, ISOFORM B"/>
    <property type="match status" value="1"/>
</dbReference>
<dbReference type="CDD" id="cd08368">
    <property type="entry name" value="LIM"/>
    <property type="match status" value="1"/>
</dbReference>
<name>A0ABD2PU23_9PLAT</name>
<dbReference type="EMBL" id="JBJKFK010002540">
    <property type="protein sequence ID" value="KAL3310951.1"/>
    <property type="molecule type" value="Genomic_DNA"/>
</dbReference>
<evidence type="ECO:0000259" key="14">
    <source>
        <dbReference type="PROSITE" id="PS50071"/>
    </source>
</evidence>
<keyword evidence="7 9" id="KW-0371">Homeobox</keyword>
<evidence type="ECO:0000256" key="4">
    <source>
        <dbReference type="ARBA" id="ARBA00022833"/>
    </source>
</evidence>
<evidence type="ECO:0000313" key="15">
    <source>
        <dbReference type="EMBL" id="KAL3310951.1"/>
    </source>
</evidence>
<dbReference type="GO" id="GO:0046872">
    <property type="term" value="F:metal ion binding"/>
    <property type="evidence" value="ECO:0007669"/>
    <property type="project" value="UniProtKB-KW"/>
</dbReference>
<keyword evidence="2 10" id="KW-0479">Metal-binding</keyword>
<protein>
    <submittedName>
        <fullName evidence="15">Uncharacterized protein</fullName>
    </submittedName>
</protein>
<comment type="subcellular location">
    <subcellularLocation>
        <location evidence="1 9 11">Nucleus</location>
    </subcellularLocation>
</comment>
<evidence type="ECO:0000256" key="5">
    <source>
        <dbReference type="ARBA" id="ARBA00023038"/>
    </source>
</evidence>
<evidence type="ECO:0000256" key="10">
    <source>
        <dbReference type="PROSITE-ProRule" id="PRU00125"/>
    </source>
</evidence>
<dbReference type="InterPro" id="IPR009057">
    <property type="entry name" value="Homeodomain-like_sf"/>
</dbReference>
<dbReference type="SMART" id="SM00389">
    <property type="entry name" value="HOX"/>
    <property type="match status" value="1"/>
</dbReference>
<dbReference type="SMART" id="SM00132">
    <property type="entry name" value="LIM"/>
    <property type="match status" value="1"/>
</dbReference>
<evidence type="ECO:0000256" key="6">
    <source>
        <dbReference type="ARBA" id="ARBA00023125"/>
    </source>
</evidence>
<proteinExistence type="predicted"/>
<evidence type="ECO:0000256" key="7">
    <source>
        <dbReference type="ARBA" id="ARBA00023155"/>
    </source>
</evidence>
<dbReference type="Gene3D" id="2.10.110.10">
    <property type="entry name" value="Cysteine Rich Protein"/>
    <property type="match status" value="1"/>
</dbReference>
<evidence type="ECO:0000259" key="13">
    <source>
        <dbReference type="PROSITE" id="PS50023"/>
    </source>
</evidence>
<keyword evidence="6 9" id="KW-0238">DNA-binding</keyword>
<evidence type="ECO:0000256" key="8">
    <source>
        <dbReference type="ARBA" id="ARBA00023242"/>
    </source>
</evidence>
<evidence type="ECO:0000256" key="12">
    <source>
        <dbReference type="SAM" id="MobiDB-lite"/>
    </source>
</evidence>
<keyword evidence="5 10" id="KW-0440">LIM domain</keyword>
<dbReference type="SUPFAM" id="SSF46689">
    <property type="entry name" value="Homeodomain-like"/>
    <property type="match status" value="1"/>
</dbReference>
<comment type="caution">
    <text evidence="15">The sequence shown here is derived from an EMBL/GenBank/DDBJ whole genome shotgun (WGS) entry which is preliminary data.</text>
</comment>
<dbReference type="PROSITE" id="PS00027">
    <property type="entry name" value="HOMEOBOX_1"/>
    <property type="match status" value="1"/>
</dbReference>
<dbReference type="PROSITE" id="PS50071">
    <property type="entry name" value="HOMEOBOX_2"/>
    <property type="match status" value="1"/>
</dbReference>
<feature type="domain" description="LIM zinc-binding" evidence="13">
    <location>
        <begin position="9"/>
        <end position="87"/>
    </location>
</feature>